<evidence type="ECO:0000256" key="8">
    <source>
        <dbReference type="SAM" id="MobiDB-lite"/>
    </source>
</evidence>
<evidence type="ECO:0000259" key="12">
    <source>
        <dbReference type="Pfam" id="PF25508"/>
    </source>
</evidence>
<evidence type="ECO:0000256" key="7">
    <source>
        <dbReference type="ARBA" id="ARBA00023303"/>
    </source>
</evidence>
<dbReference type="EMBL" id="CAIIXF020000010">
    <property type="protein sequence ID" value="CAH1797575.1"/>
    <property type="molecule type" value="Genomic_DNA"/>
</dbReference>
<evidence type="ECO:0000259" key="11">
    <source>
        <dbReference type="Pfam" id="PF18139"/>
    </source>
</evidence>
<feature type="transmembrane region" description="Helical" evidence="9">
    <location>
        <begin position="1134"/>
        <end position="1154"/>
    </location>
</feature>
<dbReference type="InterPro" id="IPR057366">
    <property type="entry name" value="TRPM-like"/>
</dbReference>
<evidence type="ECO:0000256" key="4">
    <source>
        <dbReference type="ARBA" id="ARBA00022989"/>
    </source>
</evidence>
<dbReference type="InterPro" id="IPR050927">
    <property type="entry name" value="TRPM"/>
</dbReference>
<evidence type="ECO:0000256" key="5">
    <source>
        <dbReference type="ARBA" id="ARBA00023065"/>
    </source>
</evidence>
<evidence type="ECO:0000313" key="14">
    <source>
        <dbReference type="Proteomes" id="UP000749559"/>
    </source>
</evidence>
<keyword evidence="5" id="KW-0406">Ion transport</keyword>
<keyword evidence="7" id="KW-0407">Ion channel</keyword>
<dbReference type="Pfam" id="PF18139">
    <property type="entry name" value="LSDAT_euk"/>
    <property type="match status" value="1"/>
</dbReference>
<name>A0A8S4PWD4_OWEFU</name>
<feature type="region of interest" description="Disordered" evidence="8">
    <location>
        <begin position="1030"/>
        <end position="1050"/>
    </location>
</feature>
<feature type="compositionally biased region" description="Polar residues" evidence="8">
    <location>
        <begin position="48"/>
        <end position="83"/>
    </location>
</feature>
<keyword evidence="14" id="KW-1185">Reference proteome</keyword>
<dbReference type="GO" id="GO:0005886">
    <property type="term" value="C:plasma membrane"/>
    <property type="evidence" value="ECO:0007669"/>
    <property type="project" value="TreeGrafter"/>
</dbReference>
<evidence type="ECO:0000256" key="9">
    <source>
        <dbReference type="SAM" id="Phobius"/>
    </source>
</evidence>
<dbReference type="InterPro" id="IPR041491">
    <property type="entry name" value="TRPM_SLOG"/>
</dbReference>
<evidence type="ECO:0000313" key="13">
    <source>
        <dbReference type="EMBL" id="CAH1797575.1"/>
    </source>
</evidence>
<feature type="transmembrane region" description="Helical" evidence="9">
    <location>
        <begin position="1066"/>
        <end position="1090"/>
    </location>
</feature>
<dbReference type="Pfam" id="PF00520">
    <property type="entry name" value="Ion_trans"/>
    <property type="match status" value="1"/>
</dbReference>
<feature type="transmembrane region" description="Helical" evidence="9">
    <location>
        <begin position="1197"/>
        <end position="1216"/>
    </location>
</feature>
<reference evidence="13" key="1">
    <citation type="submission" date="2022-03" db="EMBL/GenBank/DDBJ databases">
        <authorList>
            <person name="Martin C."/>
        </authorList>
    </citation>
    <scope>NUCLEOTIDE SEQUENCE</scope>
</reference>
<dbReference type="OrthoDB" id="310870at2759"/>
<feature type="compositionally biased region" description="Basic and acidic residues" evidence="8">
    <location>
        <begin position="1035"/>
        <end position="1050"/>
    </location>
</feature>
<feature type="transmembrane region" description="Helical" evidence="9">
    <location>
        <begin position="1281"/>
        <end position="1305"/>
    </location>
</feature>
<dbReference type="PANTHER" id="PTHR13800">
    <property type="entry name" value="TRANSIENT RECEPTOR POTENTIAL CATION CHANNEL, SUBFAMILY M, MEMBER 6"/>
    <property type="match status" value="1"/>
</dbReference>
<dbReference type="PANTHER" id="PTHR13800:SF12">
    <property type="entry name" value="TRANSIENT RECEPTOR POTENTIAL CATION CHANNEL SUBFAMILY M MEMBER-LIKE 2"/>
    <property type="match status" value="1"/>
</dbReference>
<proteinExistence type="predicted"/>
<keyword evidence="4 9" id="KW-1133">Transmembrane helix</keyword>
<organism evidence="13 14">
    <name type="scientific">Owenia fusiformis</name>
    <name type="common">Polychaete worm</name>
    <dbReference type="NCBI Taxonomy" id="6347"/>
    <lineage>
        <taxon>Eukaryota</taxon>
        <taxon>Metazoa</taxon>
        <taxon>Spiralia</taxon>
        <taxon>Lophotrochozoa</taxon>
        <taxon>Annelida</taxon>
        <taxon>Polychaeta</taxon>
        <taxon>Sedentaria</taxon>
        <taxon>Canalipalpata</taxon>
        <taxon>Sabellida</taxon>
        <taxon>Oweniida</taxon>
        <taxon>Oweniidae</taxon>
        <taxon>Owenia</taxon>
    </lineage>
</organism>
<evidence type="ECO:0000256" key="6">
    <source>
        <dbReference type="ARBA" id="ARBA00023136"/>
    </source>
</evidence>
<dbReference type="Gene3D" id="3.40.50.450">
    <property type="match status" value="1"/>
</dbReference>
<accession>A0A8S4PWD4</accession>
<comment type="subcellular location">
    <subcellularLocation>
        <location evidence="1">Membrane</location>
        <topology evidence="1">Multi-pass membrane protein</topology>
    </subcellularLocation>
</comment>
<feature type="domain" description="TRPM SLOG" evidence="11">
    <location>
        <begin position="390"/>
        <end position="624"/>
    </location>
</feature>
<sequence>MGLLKLQETPVHQYCQVSSHSGASRSQLSRRRGILSMCPKHPNEQHLQESGLSNEQHLQESGLSNEQHQQESGLSNEQHQQESGLLDDQHLKENIAVSNDQNVQENVVSFSHSIEGESPHEQPTKWDPKTHTIPVDTDAFGDIVFSADKEKSRRENNAIPTFRYKMDARQTDDKSWDEVDLSVIKGSQQWVCYHFKRRQCINIVKSPVIQVTPGVSYLDGEEYCQCGETKADHPTYKGNIHGDLVKNSPKYPLKNSIFSNKQHSQESQLPKKQSFQENGISFKQHLQENELSNEQHLQENGLSNEQLLQENGLSNEQHIQVSEPPDGQHLGENVEVSKERNVQENVVSDNHLIEEHEQLAKWDPKTHTIPVDTDAFGDIVFSTHKEKSSRYIRLDYLTEIKSKKVIDDLMYFLKLEKPSLVISVTGGAKNFNMKPRQMKVFRSGLVKATRCIEGAWIITGGMHSGVMKYVGEAVHANDASADKKKVTCIGIAPLGCVSNQKRLLNKNHQLHRSEPVARYECKDNPPRKECFLDLNHSHFILVDNGTRHQFGTEIEFRAEFENAVCKRWSDPVPLVCVVVEGGPGTLETVKCAMEQGSPVVIIEGSGRAADILAYAYSECRNSKSGDGTVTINDEHRTDLRGKIIAAWGDRNVDKHMGWLFECISMRELITVVTLDDHSQNSIDSAILEAVLKTKSANKLDQLNLALGWNRIDLAKQHIFDEHEWKDDDLWDMMYKALLNDRTDFVRLFIDHGLDLKKFVTRERMEKLYTNKPDSVPMIEKKFNLCQTLIKKRLAYWKKLQKIKPGGRKSIKLSSPSVFSNVPLVINALMGDFYTYPQYVDDGDKDKDAIYYEQPARELFMWSVLMNREELAVVFWDEGNDGIAAALTASKILKELGYSCVDDYELQADMRKNSKLWGERALSILMNCYISSEVKAQKLLMFKQRHFGGDTTILELAVQTKNKEFVSHSCCQSLLSKIWTGKLSQDNHKLKLLLCTLIPPLLFFFVKYEKKETKCGDVAYEEVELDEINGNTTNKIDNKNSRTDDTDSERQRPMLTRREKLSYFYNAPYITFIHNFYTQVVFLLLFSYLLLIQFKPTCSYLEIVIIAWVVTITAEEIRQARISKHYHYLGDCWNWLDIINIGLFFLAVVLRFLPFNKTFEAARVTYAFDLVTFYIRLLNNCSTNTELGPKIVMINKMIIDVGFFLIILSVFTLAYGISSHSILYPNAPSLSWDLFVHIILKPYWQMYGELDLEDLERGDHCNSNGTSNIPELKCPTQTGTYIIPWMLAVYMLFTNVLMINLLIAMFSYTFNKIRESHDIVSKFQWYHFVREYTLRPPVPPPFIILVHFYQLMRFVAGKCNRHPETTTCWQRRSNKFEVNSDDAKSLREWENMICDEFMRAHKREHKESIYDMMKTSTEEMMCTNGRLDSITSRLEVIEELLDTKQNHLEGRLNEISRLLQHLTKRENKPDVSKPPIDVTAWSV</sequence>
<gene>
    <name evidence="13" type="ORF">OFUS_LOCUS21836</name>
</gene>
<feature type="transmembrane region" description="Helical" evidence="9">
    <location>
        <begin position="1096"/>
        <end position="1113"/>
    </location>
</feature>
<comment type="caution">
    <text evidence="13">The sequence shown here is derived from an EMBL/GenBank/DDBJ whole genome shotgun (WGS) entry which is preliminary data.</text>
</comment>
<dbReference type="GO" id="GO:0099604">
    <property type="term" value="F:ligand-gated calcium channel activity"/>
    <property type="evidence" value="ECO:0007669"/>
    <property type="project" value="TreeGrafter"/>
</dbReference>
<keyword evidence="2" id="KW-0813">Transport</keyword>
<keyword evidence="3 9" id="KW-0812">Transmembrane</keyword>
<evidence type="ECO:0000259" key="10">
    <source>
        <dbReference type="Pfam" id="PF00520"/>
    </source>
</evidence>
<evidence type="ECO:0000256" key="1">
    <source>
        <dbReference type="ARBA" id="ARBA00004141"/>
    </source>
</evidence>
<feature type="domain" description="Ion transport" evidence="10">
    <location>
        <begin position="1080"/>
        <end position="1315"/>
    </location>
</feature>
<feature type="domain" description="TRPM-like" evidence="12">
    <location>
        <begin position="719"/>
        <end position="967"/>
    </location>
</feature>
<dbReference type="Proteomes" id="UP000749559">
    <property type="component" value="Unassembled WGS sequence"/>
</dbReference>
<feature type="region of interest" description="Disordered" evidence="8">
    <location>
        <begin position="37"/>
        <end position="84"/>
    </location>
</feature>
<keyword evidence="6 9" id="KW-0472">Membrane</keyword>
<evidence type="ECO:0000256" key="3">
    <source>
        <dbReference type="ARBA" id="ARBA00022692"/>
    </source>
</evidence>
<protein>
    <submittedName>
        <fullName evidence="13">Uncharacterized protein</fullName>
    </submittedName>
</protein>
<evidence type="ECO:0000256" key="2">
    <source>
        <dbReference type="ARBA" id="ARBA00022448"/>
    </source>
</evidence>
<dbReference type="Pfam" id="PF25508">
    <property type="entry name" value="TRPM2"/>
    <property type="match status" value="1"/>
</dbReference>
<dbReference type="InterPro" id="IPR005821">
    <property type="entry name" value="Ion_trans_dom"/>
</dbReference>